<comment type="caution">
    <text evidence="1">The sequence shown here is derived from an EMBL/GenBank/DDBJ whole genome shotgun (WGS) entry which is preliminary data.</text>
</comment>
<dbReference type="Proteomes" id="UP000823844">
    <property type="component" value="Unassembled WGS sequence"/>
</dbReference>
<accession>A0A9E2KS41</accession>
<reference evidence="1" key="1">
    <citation type="journal article" date="2021" name="PeerJ">
        <title>Extensive microbial diversity within the chicken gut microbiome revealed by metagenomics and culture.</title>
        <authorList>
            <person name="Gilroy R."/>
            <person name="Ravi A."/>
            <person name="Getino M."/>
            <person name="Pursley I."/>
            <person name="Horton D.L."/>
            <person name="Alikhan N.F."/>
            <person name="Baker D."/>
            <person name="Gharbi K."/>
            <person name="Hall N."/>
            <person name="Watson M."/>
            <person name="Adriaenssens E.M."/>
            <person name="Foster-Nyarko E."/>
            <person name="Jarju S."/>
            <person name="Secka A."/>
            <person name="Antonio M."/>
            <person name="Oren A."/>
            <person name="Chaudhuri R.R."/>
            <person name="La Ragione R."/>
            <person name="Hildebrand F."/>
            <person name="Pallen M.J."/>
        </authorList>
    </citation>
    <scope>NUCLEOTIDE SEQUENCE</scope>
    <source>
        <strain evidence="1">F6-686</strain>
    </source>
</reference>
<dbReference type="EMBL" id="JAHLFT010000073">
    <property type="protein sequence ID" value="MBU3828623.1"/>
    <property type="molecule type" value="Genomic_DNA"/>
</dbReference>
<proteinExistence type="predicted"/>
<name>A0A9E2KS41_9LACO</name>
<evidence type="ECO:0000313" key="1">
    <source>
        <dbReference type="EMBL" id="MBU3828623.1"/>
    </source>
</evidence>
<gene>
    <name evidence="1" type="ORF">H9806_05775</name>
</gene>
<sequence>MDAKKKKKFLKWYNFFEPKMSDAFGKPYSGEIEECQNGYTLYVYNFQDFMEVLNLLGQMAAQFNASYGYEEDPNKITDYQITVIDFDENFQKRSTQYI</sequence>
<evidence type="ECO:0000313" key="2">
    <source>
        <dbReference type="Proteomes" id="UP000823844"/>
    </source>
</evidence>
<dbReference type="AlphaFoldDB" id="A0A9E2KS41"/>
<organism evidence="1 2">
    <name type="scientific">Candidatus Lactobacillus pullistercoris</name>
    <dbReference type="NCBI Taxonomy" id="2838636"/>
    <lineage>
        <taxon>Bacteria</taxon>
        <taxon>Bacillati</taxon>
        <taxon>Bacillota</taxon>
        <taxon>Bacilli</taxon>
        <taxon>Lactobacillales</taxon>
        <taxon>Lactobacillaceae</taxon>
        <taxon>Lactobacillus</taxon>
    </lineage>
</organism>
<reference evidence="1" key="2">
    <citation type="submission" date="2021-04" db="EMBL/GenBank/DDBJ databases">
        <authorList>
            <person name="Gilroy R."/>
        </authorList>
    </citation>
    <scope>NUCLEOTIDE SEQUENCE</scope>
    <source>
        <strain evidence="1">F6-686</strain>
    </source>
</reference>
<protein>
    <submittedName>
        <fullName evidence="1">Uncharacterized protein</fullName>
    </submittedName>
</protein>